<protein>
    <submittedName>
        <fullName evidence="2 3">Uncharacterized protein</fullName>
    </submittedName>
</protein>
<dbReference type="VEuPathDB" id="VectorBase:ASIC015727"/>
<reference evidence="2 4" key="1">
    <citation type="journal article" date="2014" name="BMC Genomics">
        <title>Genome sequence of Anopheles sinensis provides insight into genetics basis of mosquito competence for malaria parasites.</title>
        <authorList>
            <person name="Zhou D."/>
            <person name="Zhang D."/>
            <person name="Ding G."/>
            <person name="Shi L."/>
            <person name="Hou Q."/>
            <person name="Ye Y."/>
            <person name="Xu Y."/>
            <person name="Zhou H."/>
            <person name="Xiong C."/>
            <person name="Li S."/>
            <person name="Yu J."/>
            <person name="Hong S."/>
            <person name="Yu X."/>
            <person name="Zou P."/>
            <person name="Chen C."/>
            <person name="Chang X."/>
            <person name="Wang W."/>
            <person name="Lv Y."/>
            <person name="Sun Y."/>
            <person name="Ma L."/>
            <person name="Shen B."/>
            <person name="Zhu C."/>
        </authorList>
    </citation>
    <scope>NUCLEOTIDE SEQUENCE [LARGE SCALE GENOMIC DNA]</scope>
</reference>
<name>A0A084WBT7_ANOSI</name>
<accession>A0A084WBT7</accession>
<evidence type="ECO:0000313" key="2">
    <source>
        <dbReference type="EMBL" id="KFB47681.1"/>
    </source>
</evidence>
<organism evidence="2">
    <name type="scientific">Anopheles sinensis</name>
    <name type="common">Mosquito</name>
    <dbReference type="NCBI Taxonomy" id="74873"/>
    <lineage>
        <taxon>Eukaryota</taxon>
        <taxon>Metazoa</taxon>
        <taxon>Ecdysozoa</taxon>
        <taxon>Arthropoda</taxon>
        <taxon>Hexapoda</taxon>
        <taxon>Insecta</taxon>
        <taxon>Pterygota</taxon>
        <taxon>Neoptera</taxon>
        <taxon>Endopterygota</taxon>
        <taxon>Diptera</taxon>
        <taxon>Nematocera</taxon>
        <taxon>Culicoidea</taxon>
        <taxon>Culicidae</taxon>
        <taxon>Anophelinae</taxon>
        <taxon>Anopheles</taxon>
    </lineage>
</organism>
<evidence type="ECO:0000313" key="4">
    <source>
        <dbReference type="Proteomes" id="UP000030765"/>
    </source>
</evidence>
<evidence type="ECO:0000256" key="1">
    <source>
        <dbReference type="SAM" id="MobiDB-lite"/>
    </source>
</evidence>
<keyword evidence="4" id="KW-1185">Reference proteome</keyword>
<gene>
    <name evidence="2" type="ORF">ZHAS_00015727</name>
</gene>
<evidence type="ECO:0000313" key="3">
    <source>
        <dbReference type="EnsemblMetazoa" id="ASIC015727-PA"/>
    </source>
</evidence>
<dbReference type="Proteomes" id="UP000030765">
    <property type="component" value="Unassembled WGS sequence"/>
</dbReference>
<proteinExistence type="predicted"/>
<dbReference type="EnsemblMetazoa" id="ASIC015727-RA">
    <property type="protein sequence ID" value="ASIC015727-PA"/>
    <property type="gene ID" value="ASIC015727"/>
</dbReference>
<sequence>MLLPRSSRFARFAESPSCRRCADDSHPPDAAMHREAANFSCSPAYALSVPAPSGLRATGTSSRISAKGRETGQKL</sequence>
<dbReference type="EMBL" id="ATLV01022447">
    <property type="status" value="NOT_ANNOTATED_CDS"/>
    <property type="molecule type" value="Genomic_DNA"/>
</dbReference>
<dbReference type="AlphaFoldDB" id="A0A084WBT7"/>
<feature type="region of interest" description="Disordered" evidence="1">
    <location>
        <begin position="52"/>
        <end position="75"/>
    </location>
</feature>
<dbReference type="EMBL" id="KE525332">
    <property type="protein sequence ID" value="KFB47681.1"/>
    <property type="molecule type" value="Genomic_DNA"/>
</dbReference>
<reference evidence="3" key="2">
    <citation type="submission" date="2020-05" db="UniProtKB">
        <authorList>
            <consortium name="EnsemblMetazoa"/>
        </authorList>
    </citation>
    <scope>IDENTIFICATION</scope>
</reference>